<evidence type="ECO:0000256" key="4">
    <source>
        <dbReference type="ARBA" id="ARBA00022679"/>
    </source>
</evidence>
<keyword evidence="3 7" id="KW-0328">Glycosyltransferase</keyword>
<dbReference type="RefSeq" id="WP_156626210.1">
    <property type="nucleotide sequence ID" value="NZ_CACRTO010000018.1"/>
</dbReference>
<comment type="similarity">
    <text evidence="2">Belongs to the glycosyltransferase 28 family.</text>
</comment>
<name>A0A6N3D2S1_9CLOT</name>
<reference evidence="7" key="1">
    <citation type="submission" date="2019-11" db="EMBL/GenBank/DDBJ databases">
        <authorList>
            <person name="Feng L."/>
        </authorList>
    </citation>
    <scope>NUCLEOTIDE SEQUENCE</scope>
    <source>
        <strain evidence="7">CTertiumLFYP3</strain>
    </source>
</reference>
<dbReference type="Pfam" id="PF04101">
    <property type="entry name" value="Glyco_tran_28_C"/>
    <property type="match status" value="1"/>
</dbReference>
<accession>A0A6N3D2S1</accession>
<protein>
    <submittedName>
        <fullName evidence="7">Processive diacylglycerol beta-glucosyltransferase</fullName>
        <ecNumber evidence="7">2.4.1.-</ecNumber>
    </submittedName>
</protein>
<dbReference type="InterPro" id="IPR009695">
    <property type="entry name" value="Diacylglyc_glucosyltr_N"/>
</dbReference>
<evidence type="ECO:0000256" key="3">
    <source>
        <dbReference type="ARBA" id="ARBA00022676"/>
    </source>
</evidence>
<evidence type="ECO:0000256" key="1">
    <source>
        <dbReference type="ARBA" id="ARBA00004370"/>
    </source>
</evidence>
<keyword evidence="4 7" id="KW-0808">Transferase</keyword>
<dbReference type="GO" id="GO:0009247">
    <property type="term" value="P:glycolipid biosynthetic process"/>
    <property type="evidence" value="ECO:0007669"/>
    <property type="project" value="InterPro"/>
</dbReference>
<dbReference type="GO" id="GO:0016758">
    <property type="term" value="F:hexosyltransferase activity"/>
    <property type="evidence" value="ECO:0007669"/>
    <property type="project" value="InterPro"/>
</dbReference>
<dbReference type="SUPFAM" id="SSF53756">
    <property type="entry name" value="UDP-Glycosyltransferase/glycogen phosphorylase"/>
    <property type="match status" value="1"/>
</dbReference>
<organism evidence="7">
    <name type="scientific">Clostridium tertium</name>
    <dbReference type="NCBI Taxonomy" id="1559"/>
    <lineage>
        <taxon>Bacteria</taxon>
        <taxon>Bacillati</taxon>
        <taxon>Bacillota</taxon>
        <taxon>Clostridia</taxon>
        <taxon>Eubacteriales</taxon>
        <taxon>Clostridiaceae</taxon>
        <taxon>Clostridium</taxon>
    </lineage>
</organism>
<dbReference type="AlphaFoldDB" id="A0A6N3D2S1"/>
<evidence type="ECO:0000313" key="7">
    <source>
        <dbReference type="EMBL" id="VYU19923.1"/>
    </source>
</evidence>
<feature type="domain" description="Glycosyl transferase family 28 C-terminal" evidence="5">
    <location>
        <begin position="198"/>
        <end position="360"/>
    </location>
</feature>
<evidence type="ECO:0000259" key="5">
    <source>
        <dbReference type="Pfam" id="PF04101"/>
    </source>
</evidence>
<sequence length="370" mass="41492">MKKILILTTSTGEGHNQAAKSISTSFVKSGYEVVTHDFLKNNSKILTKLFISGYEISASFLPKTYGVAYKLTDTSFTNKLLSIVFYFTKKKLLKLIKSENPDIVLLTHPFAVNIMGSLKRNGLDTPVISIVTDFKAHATYLDNDIDAFITASENTCADMASRGINKDKLFAFGIPVKDEFLEHKQDIKIIKSDDYFNILLMSGSMGLKNISYVLKELLTNSNKLRITVVCGRNEKLRDELLKEYNHSIKNKKLHILGFSKDIDSLMEYSDLIISKPGGLTVTEAITKHLPLLIPFAIPGQETQNVEFLTSNGYAIYVDNLLEINLIINELISDNDKLENMRVNLCNLASKYSKDKIVDIANKLISNNSNK</sequence>
<dbReference type="PANTHER" id="PTHR43025">
    <property type="entry name" value="MONOGALACTOSYLDIACYLGLYCEROL SYNTHASE"/>
    <property type="match status" value="1"/>
</dbReference>
<dbReference type="Pfam" id="PF06925">
    <property type="entry name" value="MGDG_synth"/>
    <property type="match status" value="1"/>
</dbReference>
<feature type="domain" description="Diacylglycerol glucosyltransferase N-terminal" evidence="6">
    <location>
        <begin position="15"/>
        <end position="176"/>
    </location>
</feature>
<comment type="subcellular location">
    <subcellularLocation>
        <location evidence="1">Membrane</location>
    </subcellularLocation>
</comment>
<dbReference type="EMBL" id="CACRTO010000018">
    <property type="protein sequence ID" value="VYU19923.1"/>
    <property type="molecule type" value="Genomic_DNA"/>
</dbReference>
<evidence type="ECO:0000256" key="2">
    <source>
        <dbReference type="ARBA" id="ARBA00006962"/>
    </source>
</evidence>
<dbReference type="InterPro" id="IPR007235">
    <property type="entry name" value="Glyco_trans_28_C"/>
</dbReference>
<dbReference type="InterPro" id="IPR050519">
    <property type="entry name" value="Glycosyltransf_28_UgtP"/>
</dbReference>
<evidence type="ECO:0000259" key="6">
    <source>
        <dbReference type="Pfam" id="PF06925"/>
    </source>
</evidence>
<proteinExistence type="inferred from homology"/>
<dbReference type="Gene3D" id="3.40.50.2000">
    <property type="entry name" value="Glycogen Phosphorylase B"/>
    <property type="match status" value="1"/>
</dbReference>
<dbReference type="EC" id="2.4.1.-" evidence="7"/>
<dbReference type="PANTHER" id="PTHR43025:SF3">
    <property type="entry name" value="MONOGALACTOSYLDIACYLGLYCEROL SYNTHASE 1, CHLOROPLASTIC"/>
    <property type="match status" value="1"/>
</dbReference>
<dbReference type="GO" id="GO:0016020">
    <property type="term" value="C:membrane"/>
    <property type="evidence" value="ECO:0007669"/>
    <property type="project" value="UniProtKB-SubCell"/>
</dbReference>
<gene>
    <name evidence="7" type="primary">ugtP</name>
    <name evidence="7" type="ORF">CTLFYP3_01732</name>
</gene>